<dbReference type="PANTHER" id="PTHR48043">
    <property type="entry name" value="EG:EG0003.4 PROTEIN-RELATED"/>
    <property type="match status" value="1"/>
</dbReference>
<organism evidence="7 8">
    <name type="scientific">Meloidogyne incognita</name>
    <name type="common">Southern root-knot nematode worm</name>
    <name type="synonym">Oxyuris incognita</name>
    <dbReference type="NCBI Taxonomy" id="6306"/>
    <lineage>
        <taxon>Eukaryota</taxon>
        <taxon>Metazoa</taxon>
        <taxon>Ecdysozoa</taxon>
        <taxon>Nematoda</taxon>
        <taxon>Chromadorea</taxon>
        <taxon>Rhabditida</taxon>
        <taxon>Tylenchina</taxon>
        <taxon>Tylenchomorpha</taxon>
        <taxon>Tylenchoidea</taxon>
        <taxon>Meloidogynidae</taxon>
        <taxon>Meloidogyninae</taxon>
        <taxon>Meloidogyne</taxon>
        <taxon>Meloidogyne incognita group</taxon>
    </lineage>
</organism>
<dbReference type="AlphaFoldDB" id="A0A914L075"/>
<evidence type="ECO:0000313" key="7">
    <source>
        <dbReference type="Proteomes" id="UP000887563"/>
    </source>
</evidence>
<dbReference type="Pfam" id="PF00201">
    <property type="entry name" value="UDPGT"/>
    <property type="match status" value="1"/>
</dbReference>
<comment type="catalytic activity">
    <reaction evidence="4 6">
        <text>glucuronate acceptor + UDP-alpha-D-glucuronate = acceptor beta-D-glucuronoside + UDP + H(+)</text>
        <dbReference type="Rhea" id="RHEA:21032"/>
        <dbReference type="ChEBI" id="CHEBI:15378"/>
        <dbReference type="ChEBI" id="CHEBI:58052"/>
        <dbReference type="ChEBI" id="CHEBI:58223"/>
        <dbReference type="ChEBI" id="CHEBI:132367"/>
        <dbReference type="ChEBI" id="CHEBI:132368"/>
        <dbReference type="EC" id="2.4.1.17"/>
    </reaction>
</comment>
<comment type="subcellular location">
    <subcellularLocation>
        <location evidence="6">Membrane</location>
        <topology evidence="6">Single-pass membrane protein</topology>
    </subcellularLocation>
</comment>
<dbReference type="InterPro" id="IPR002213">
    <property type="entry name" value="UDP_glucos_trans"/>
</dbReference>
<keyword evidence="7" id="KW-1185">Reference proteome</keyword>
<dbReference type="GO" id="GO:0016020">
    <property type="term" value="C:membrane"/>
    <property type="evidence" value="ECO:0007669"/>
    <property type="project" value="UniProtKB-SubCell"/>
</dbReference>
<evidence type="ECO:0000256" key="6">
    <source>
        <dbReference type="RuleBase" id="RU362059"/>
    </source>
</evidence>
<dbReference type="Gene3D" id="3.40.50.2000">
    <property type="entry name" value="Glycogen Phosphorylase B"/>
    <property type="match status" value="1"/>
</dbReference>
<dbReference type="PROSITE" id="PS00375">
    <property type="entry name" value="UDPGT"/>
    <property type="match status" value="1"/>
</dbReference>
<reference evidence="8" key="1">
    <citation type="submission" date="2022-11" db="UniProtKB">
        <authorList>
            <consortium name="WormBaseParasite"/>
        </authorList>
    </citation>
    <scope>IDENTIFICATION</scope>
</reference>
<dbReference type="InterPro" id="IPR050271">
    <property type="entry name" value="UDP-glycosyltransferase"/>
</dbReference>
<evidence type="ECO:0000256" key="2">
    <source>
        <dbReference type="ARBA" id="ARBA00022676"/>
    </source>
</evidence>
<dbReference type="GO" id="GO:0015020">
    <property type="term" value="F:glucuronosyltransferase activity"/>
    <property type="evidence" value="ECO:0007669"/>
    <property type="project" value="UniProtKB-EC"/>
</dbReference>
<dbReference type="InterPro" id="IPR035595">
    <property type="entry name" value="UDP_glycos_trans_CS"/>
</dbReference>
<keyword evidence="2 5" id="KW-0328">Glycosyltransferase</keyword>
<dbReference type="SUPFAM" id="SSF53756">
    <property type="entry name" value="UDP-Glycosyltransferase/glycogen phosphorylase"/>
    <property type="match status" value="1"/>
</dbReference>
<comment type="similarity">
    <text evidence="1 5">Belongs to the UDP-glycosyltransferase family.</text>
</comment>
<dbReference type="EC" id="2.4.1.17" evidence="6"/>
<evidence type="ECO:0000313" key="8">
    <source>
        <dbReference type="WBParaSite" id="Minc3s00203g07485"/>
    </source>
</evidence>
<dbReference type="PANTHER" id="PTHR48043:SF145">
    <property type="entry name" value="FI06409P-RELATED"/>
    <property type="match status" value="1"/>
</dbReference>
<evidence type="ECO:0000256" key="4">
    <source>
        <dbReference type="ARBA" id="ARBA00047475"/>
    </source>
</evidence>
<keyword evidence="3 5" id="KW-0808">Transferase</keyword>
<proteinExistence type="inferred from homology"/>
<accession>A0A914L075</accession>
<evidence type="ECO:0000256" key="1">
    <source>
        <dbReference type="ARBA" id="ARBA00009995"/>
    </source>
</evidence>
<dbReference type="Proteomes" id="UP000887563">
    <property type="component" value="Unplaced"/>
</dbReference>
<evidence type="ECO:0000256" key="5">
    <source>
        <dbReference type="RuleBase" id="RU003718"/>
    </source>
</evidence>
<name>A0A914L075_MELIC</name>
<dbReference type="WBParaSite" id="Minc3s00203g07485">
    <property type="protein sequence ID" value="Minc3s00203g07485"/>
    <property type="gene ID" value="Minc3s00203g07485"/>
</dbReference>
<protein>
    <recommendedName>
        <fullName evidence="6">UDP-glucuronosyltransferase</fullName>
        <ecNumber evidence="6">2.4.1.17</ecNumber>
    </recommendedName>
</protein>
<evidence type="ECO:0000256" key="3">
    <source>
        <dbReference type="ARBA" id="ARBA00022679"/>
    </source>
</evidence>
<sequence length="174" mass="20096">MNVGDVKFMMRVFIKYRFYYFKVRTGEECLPEIRGNLEVTNAFLPQQEILFHPNTKLFISHCGQNSLTEAIYAGVPLICIPNSGDQFYNSSLVEHLGIGIYVLLIIKDDEGNPIIDEEGNALKNKNFQNDFRNALNEMLNNLLVKFQNFARYLYSVPLKIKELVPFKSLIQYST</sequence>